<accession>A0A2T0FJZ0</accession>
<dbReference type="RefSeq" id="XP_024665258.1">
    <property type="nucleotide sequence ID" value="XM_024809490.1"/>
</dbReference>
<dbReference type="SMART" id="SM01117">
    <property type="entry name" value="Cyt-b5"/>
    <property type="match status" value="1"/>
</dbReference>
<keyword evidence="4" id="KW-1185">Reference proteome</keyword>
<dbReference type="OrthoDB" id="10257697at2759"/>
<comment type="caution">
    <text evidence="3">The sequence shown here is derived from an EMBL/GenBank/DDBJ whole genome shotgun (WGS) entry which is preliminary data.</text>
</comment>
<evidence type="ECO:0000256" key="1">
    <source>
        <dbReference type="ARBA" id="ARBA00038357"/>
    </source>
</evidence>
<feature type="domain" description="Cytochrome b5 heme-binding" evidence="2">
    <location>
        <begin position="48"/>
        <end position="145"/>
    </location>
</feature>
<dbReference type="PANTHER" id="PTHR10281:SF76">
    <property type="entry name" value="CALCUTTA CUP-RELATED"/>
    <property type="match status" value="1"/>
</dbReference>
<dbReference type="Gene3D" id="3.10.120.10">
    <property type="entry name" value="Cytochrome b5-like heme/steroid binding domain"/>
    <property type="match status" value="1"/>
</dbReference>
<evidence type="ECO:0000313" key="3">
    <source>
        <dbReference type="EMBL" id="PRT55313.1"/>
    </source>
</evidence>
<dbReference type="InterPro" id="IPR001199">
    <property type="entry name" value="Cyt_B5-like_heme/steroid-bd"/>
</dbReference>
<evidence type="ECO:0000259" key="2">
    <source>
        <dbReference type="SMART" id="SM01117"/>
    </source>
</evidence>
<evidence type="ECO:0000313" key="4">
    <source>
        <dbReference type="Proteomes" id="UP000238350"/>
    </source>
</evidence>
<dbReference type="GeneID" id="36516681"/>
<name>A0A2T0FJZ0_9ASCO</name>
<sequence>MLRNLVTLVVLFFAISYYVTQSWLWGYETRWTNTRYVKFKLLGGLRNFTEEELSRYNGHDTNLPIFLAIDGLVYDVTSKPETYGKLGGYNIFAGRDAARAFGTGCFQTDLTHDLRNLDPDTLRAIRGWQKFFENHSKYWFIGYVNHPPLTGPPPPPCKGAPKPE</sequence>
<dbReference type="EMBL" id="NDIQ01000021">
    <property type="protein sequence ID" value="PRT55313.1"/>
    <property type="molecule type" value="Genomic_DNA"/>
</dbReference>
<comment type="similarity">
    <text evidence="1">Belongs to the cytochrome b5 family. MAPR subfamily.</text>
</comment>
<dbReference type="GO" id="GO:0012505">
    <property type="term" value="C:endomembrane system"/>
    <property type="evidence" value="ECO:0007669"/>
    <property type="project" value="TreeGrafter"/>
</dbReference>
<dbReference type="PANTHER" id="PTHR10281">
    <property type="entry name" value="MEMBRANE-ASSOCIATED PROGESTERONE RECEPTOR COMPONENT-RELATED"/>
    <property type="match status" value="1"/>
</dbReference>
<dbReference type="AlphaFoldDB" id="A0A2T0FJZ0"/>
<dbReference type="GO" id="GO:0016020">
    <property type="term" value="C:membrane"/>
    <property type="evidence" value="ECO:0007669"/>
    <property type="project" value="TreeGrafter"/>
</dbReference>
<dbReference type="Proteomes" id="UP000238350">
    <property type="component" value="Unassembled WGS sequence"/>
</dbReference>
<proteinExistence type="inferred from homology"/>
<protein>
    <submittedName>
        <fullName evidence="3">Membrane-associated progesterone-binding protein 4</fullName>
    </submittedName>
</protein>
<organism evidence="3 4">
    <name type="scientific">Wickerhamiella sorbophila</name>
    <dbReference type="NCBI Taxonomy" id="45607"/>
    <lineage>
        <taxon>Eukaryota</taxon>
        <taxon>Fungi</taxon>
        <taxon>Dikarya</taxon>
        <taxon>Ascomycota</taxon>
        <taxon>Saccharomycotina</taxon>
        <taxon>Dipodascomycetes</taxon>
        <taxon>Dipodascales</taxon>
        <taxon>Trichomonascaceae</taxon>
        <taxon>Wickerhamiella</taxon>
    </lineage>
</organism>
<dbReference type="SUPFAM" id="SSF55856">
    <property type="entry name" value="Cytochrome b5-like heme/steroid binding domain"/>
    <property type="match status" value="1"/>
</dbReference>
<dbReference type="STRING" id="45607.A0A2T0FJZ0"/>
<reference evidence="3 4" key="1">
    <citation type="submission" date="2017-04" db="EMBL/GenBank/DDBJ databases">
        <title>Genome sequencing of [Candida] sorbophila.</title>
        <authorList>
            <person name="Ahn J.O."/>
        </authorList>
    </citation>
    <scope>NUCLEOTIDE SEQUENCE [LARGE SCALE GENOMIC DNA]</scope>
    <source>
        <strain evidence="3 4">DS02</strain>
    </source>
</reference>
<dbReference type="Pfam" id="PF00173">
    <property type="entry name" value="Cyt-b5"/>
    <property type="match status" value="1"/>
</dbReference>
<dbReference type="InterPro" id="IPR050577">
    <property type="entry name" value="MAPR/NEUFC/NENF-like"/>
</dbReference>
<gene>
    <name evidence="3" type="ORF">B9G98_02933</name>
</gene>
<dbReference type="InterPro" id="IPR036400">
    <property type="entry name" value="Cyt_B5-like_heme/steroid_sf"/>
</dbReference>